<keyword evidence="8" id="KW-0406">Ion transport</keyword>
<evidence type="ECO:0000256" key="2">
    <source>
        <dbReference type="ARBA" id="ARBA00004651"/>
    </source>
</evidence>
<proteinExistence type="predicted"/>
<evidence type="ECO:0000256" key="11">
    <source>
        <dbReference type="ARBA" id="ARBA00032555"/>
    </source>
</evidence>
<evidence type="ECO:0000256" key="5">
    <source>
        <dbReference type="ARBA" id="ARBA00022475"/>
    </source>
</evidence>
<protein>
    <recommendedName>
        <fullName evidence="3">Molybdate-anion transporter</fullName>
    </recommendedName>
    <alternativeName>
        <fullName evidence="10">Major facilitator superfamily domain-containing protein 5</fullName>
    </alternativeName>
    <alternativeName>
        <fullName evidence="11">Molybdate transporter 2 homolog</fullName>
    </alternativeName>
</protein>
<dbReference type="InterPro" id="IPR036259">
    <property type="entry name" value="MFS_trans_sf"/>
</dbReference>
<feature type="transmembrane region" description="Helical" evidence="12">
    <location>
        <begin position="20"/>
        <end position="40"/>
    </location>
</feature>
<evidence type="ECO:0000256" key="4">
    <source>
        <dbReference type="ARBA" id="ARBA00022448"/>
    </source>
</evidence>
<feature type="transmembrane region" description="Helical" evidence="12">
    <location>
        <begin position="313"/>
        <end position="333"/>
    </location>
</feature>
<name>A0A7S1BCG8_9STRA</name>
<feature type="transmembrane region" description="Helical" evidence="12">
    <location>
        <begin position="379"/>
        <end position="399"/>
    </location>
</feature>
<feature type="transmembrane region" description="Helical" evidence="12">
    <location>
        <begin position="279"/>
        <end position="301"/>
    </location>
</feature>
<sequence length="471" mass="51184">MSPSVPSWASDLVPDWPDWAMRLMLSAGGVLLLATAASFVHDRMSLPKSAASAAAGDDLALRSKFLRFKRQYLLVYLVIMLADWMQGTHMYTLYLSYEVNISALFLTGFLSGAVFAPFLGSLVDKYGRKNFCLVYCVLEIIINALEHSHDFKTLLLGRVLGGISTNLLFSAFESWMTTQHRKSGFPEDWLSTIYAESSIVNGSTAILAGIVAQLLEDSLGHIGPFQGAIALTVLALLLILPWEENYGEEDHQQQKKTADANLYQKFKEGWTTTSRDSRIWRIGCVQALSEGAMYTFVFMWVPTLLSLDPPGGLPTGCVFSALMAAIALGGTLFPHLLSLSRLLSPRSPTETAASLTYAVAAVSMATAAAGLKFRRHSCFGPVLACFLTVETCVGLFLPAAGTLRSKYVPDALQGCILNIFRLPLNALVVAGTYATDHLQPEAVFALVSVWFFLAAVLQATLVGGNKGIKKD</sequence>
<evidence type="ECO:0000313" key="13">
    <source>
        <dbReference type="EMBL" id="CAD8882569.1"/>
    </source>
</evidence>
<dbReference type="SUPFAM" id="SSF103473">
    <property type="entry name" value="MFS general substrate transporter"/>
    <property type="match status" value="1"/>
</dbReference>
<evidence type="ECO:0000256" key="3">
    <source>
        <dbReference type="ARBA" id="ARBA00021242"/>
    </source>
</evidence>
<dbReference type="Pfam" id="PF05631">
    <property type="entry name" value="MFS_5"/>
    <property type="match status" value="1"/>
</dbReference>
<feature type="transmembrane region" description="Helical" evidence="12">
    <location>
        <begin position="101"/>
        <end position="119"/>
    </location>
</feature>
<evidence type="ECO:0000256" key="8">
    <source>
        <dbReference type="ARBA" id="ARBA00023065"/>
    </source>
</evidence>
<dbReference type="GO" id="GO:0015098">
    <property type="term" value="F:molybdate ion transmembrane transporter activity"/>
    <property type="evidence" value="ECO:0007669"/>
    <property type="project" value="InterPro"/>
</dbReference>
<dbReference type="Gene3D" id="1.20.1250.20">
    <property type="entry name" value="MFS general substrate transporter like domains"/>
    <property type="match status" value="1"/>
</dbReference>
<keyword evidence="4" id="KW-0813">Transport</keyword>
<dbReference type="PANTHER" id="PTHR23516">
    <property type="entry name" value="SAM (S-ADENOSYL METHIONINE) TRANSPORTER"/>
    <property type="match status" value="1"/>
</dbReference>
<feature type="transmembrane region" description="Helical" evidence="12">
    <location>
        <begin position="72"/>
        <end position="95"/>
    </location>
</feature>
<dbReference type="PANTHER" id="PTHR23516:SF1">
    <property type="entry name" value="MOLYBDATE-ANION TRANSPORTER"/>
    <property type="match status" value="1"/>
</dbReference>
<evidence type="ECO:0000256" key="7">
    <source>
        <dbReference type="ARBA" id="ARBA00022989"/>
    </source>
</evidence>
<evidence type="ECO:0000256" key="10">
    <source>
        <dbReference type="ARBA" id="ARBA00030646"/>
    </source>
</evidence>
<reference evidence="13" key="1">
    <citation type="submission" date="2021-01" db="EMBL/GenBank/DDBJ databases">
        <authorList>
            <person name="Corre E."/>
            <person name="Pelletier E."/>
            <person name="Niang G."/>
            <person name="Scheremetjew M."/>
            <person name="Finn R."/>
            <person name="Kale V."/>
            <person name="Holt S."/>
            <person name="Cochrane G."/>
            <person name="Meng A."/>
            <person name="Brown T."/>
            <person name="Cohen L."/>
        </authorList>
    </citation>
    <scope>NUCLEOTIDE SEQUENCE</scope>
    <source>
        <strain evidence="13">308</strain>
    </source>
</reference>
<keyword evidence="6 12" id="KW-0812">Transmembrane</keyword>
<dbReference type="AlphaFoldDB" id="A0A7S1BCG8"/>
<comment type="subcellular location">
    <subcellularLocation>
        <location evidence="2">Cell membrane</location>
        <topology evidence="2">Multi-pass membrane protein</topology>
    </subcellularLocation>
</comment>
<dbReference type="GO" id="GO:0006811">
    <property type="term" value="P:monoatomic ion transport"/>
    <property type="evidence" value="ECO:0007669"/>
    <property type="project" value="UniProtKB-KW"/>
</dbReference>
<dbReference type="EMBL" id="HBFR01013441">
    <property type="protein sequence ID" value="CAD8882569.1"/>
    <property type="molecule type" value="Transcribed_RNA"/>
</dbReference>
<gene>
    <name evidence="13" type="ORF">CHYS00102_LOCUS9764</name>
</gene>
<keyword evidence="5" id="KW-1003">Cell membrane</keyword>
<evidence type="ECO:0000256" key="12">
    <source>
        <dbReference type="SAM" id="Phobius"/>
    </source>
</evidence>
<dbReference type="InterPro" id="IPR008509">
    <property type="entry name" value="MOT2/MFSD5"/>
</dbReference>
<feature type="transmembrane region" description="Helical" evidence="12">
    <location>
        <begin position="442"/>
        <end position="462"/>
    </location>
</feature>
<evidence type="ECO:0000256" key="9">
    <source>
        <dbReference type="ARBA" id="ARBA00023136"/>
    </source>
</evidence>
<accession>A0A7S1BCG8</accession>
<keyword evidence="7 12" id="KW-1133">Transmembrane helix</keyword>
<organism evidence="13">
    <name type="scientific">Corethron hystrix</name>
    <dbReference type="NCBI Taxonomy" id="216773"/>
    <lineage>
        <taxon>Eukaryota</taxon>
        <taxon>Sar</taxon>
        <taxon>Stramenopiles</taxon>
        <taxon>Ochrophyta</taxon>
        <taxon>Bacillariophyta</taxon>
        <taxon>Coscinodiscophyceae</taxon>
        <taxon>Corethrophycidae</taxon>
        <taxon>Corethrales</taxon>
        <taxon>Corethraceae</taxon>
        <taxon>Corethron</taxon>
    </lineage>
</organism>
<keyword evidence="9 12" id="KW-0472">Membrane</keyword>
<comment type="function">
    <text evidence="1">Mediates high-affinity intracellular uptake of the rare oligo-element molybdenum.</text>
</comment>
<evidence type="ECO:0000256" key="6">
    <source>
        <dbReference type="ARBA" id="ARBA00022692"/>
    </source>
</evidence>
<dbReference type="GO" id="GO:0005886">
    <property type="term" value="C:plasma membrane"/>
    <property type="evidence" value="ECO:0007669"/>
    <property type="project" value="UniProtKB-SubCell"/>
</dbReference>
<evidence type="ECO:0000256" key="1">
    <source>
        <dbReference type="ARBA" id="ARBA00003019"/>
    </source>
</evidence>